<comment type="caution">
    <text evidence="1">The sequence shown here is derived from an EMBL/GenBank/DDBJ whole genome shotgun (WGS) entry which is preliminary data.</text>
</comment>
<proteinExistence type="predicted"/>
<organism evidence="1 2">
    <name type="scientific">Hohenbuehelia grisea</name>
    <dbReference type="NCBI Taxonomy" id="104357"/>
    <lineage>
        <taxon>Eukaryota</taxon>
        <taxon>Fungi</taxon>
        <taxon>Dikarya</taxon>
        <taxon>Basidiomycota</taxon>
        <taxon>Agaricomycotina</taxon>
        <taxon>Agaricomycetes</taxon>
        <taxon>Agaricomycetidae</taxon>
        <taxon>Agaricales</taxon>
        <taxon>Pleurotineae</taxon>
        <taxon>Pleurotaceae</taxon>
        <taxon>Hohenbuehelia</taxon>
    </lineage>
</organism>
<name>A0ABR3JK53_9AGAR</name>
<evidence type="ECO:0000313" key="1">
    <source>
        <dbReference type="EMBL" id="KAL0955526.1"/>
    </source>
</evidence>
<gene>
    <name evidence="1" type="ORF">HGRIS_001764</name>
</gene>
<sequence>MFRSLTSQLAQAGGANQADAKKSIAPSLRGDIYNTIDQARSWLAGGAGSLGQAGDGVAYKTILATVQKHFPDTKLGLELVGSAENEAAVIVGGVTNMILEMSKWEGMAGGMAARTWADGLVEAHARIGDAKRKDQIARGIAKGVNQNTDVTLLTQEFAAKIQIISCLKTVSTRIFGSGSPEARQGEALWSAKLL</sequence>
<evidence type="ECO:0000313" key="2">
    <source>
        <dbReference type="Proteomes" id="UP001556367"/>
    </source>
</evidence>
<dbReference type="EMBL" id="JASNQZ010000006">
    <property type="protein sequence ID" value="KAL0955526.1"/>
    <property type="molecule type" value="Genomic_DNA"/>
</dbReference>
<accession>A0ABR3JK53</accession>
<dbReference type="Proteomes" id="UP001556367">
    <property type="component" value="Unassembled WGS sequence"/>
</dbReference>
<reference evidence="2" key="1">
    <citation type="submission" date="2024-06" db="EMBL/GenBank/DDBJ databases">
        <title>Multi-omics analyses provide insights into the biosynthesis of the anticancer antibiotic pleurotin in Hohenbuehelia grisea.</title>
        <authorList>
            <person name="Weaver J.A."/>
            <person name="Alberti F."/>
        </authorList>
    </citation>
    <scope>NUCLEOTIDE SEQUENCE [LARGE SCALE GENOMIC DNA]</scope>
    <source>
        <strain evidence="2">T-177</strain>
    </source>
</reference>
<protein>
    <submittedName>
        <fullName evidence="1">Uncharacterized protein</fullName>
    </submittedName>
</protein>
<keyword evidence="2" id="KW-1185">Reference proteome</keyword>